<accession>A0A9X9MEH2</accession>
<protein>
    <submittedName>
        <fullName evidence="1">Bgt-51677</fullName>
    </submittedName>
</protein>
<keyword evidence="2" id="KW-1185">Reference proteome</keyword>
<evidence type="ECO:0000313" key="1">
    <source>
        <dbReference type="EMBL" id="VDB83571.1"/>
    </source>
</evidence>
<dbReference type="EMBL" id="LR026988">
    <property type="protein sequence ID" value="VDB83571.1"/>
    <property type="molecule type" value="Genomic_DNA"/>
</dbReference>
<reference evidence="1 2" key="1">
    <citation type="submission" date="2018-08" db="EMBL/GenBank/DDBJ databases">
        <authorList>
            <person name="Muller C M."/>
        </authorList>
    </citation>
    <scope>NUCLEOTIDE SEQUENCE [LARGE SCALE GENOMIC DNA]</scope>
</reference>
<dbReference type="Proteomes" id="UP000324639">
    <property type="component" value="Chromosome Bgt_-05"/>
</dbReference>
<proteinExistence type="predicted"/>
<name>A0A9X9MEH2_BLUGR</name>
<gene>
    <name evidence="1" type="ORF">BGT96224V316_LOCUS2766</name>
</gene>
<organism evidence="1 2">
    <name type="scientific">Blumeria graminis f. sp. tritici</name>
    <dbReference type="NCBI Taxonomy" id="62690"/>
    <lineage>
        <taxon>Eukaryota</taxon>
        <taxon>Fungi</taxon>
        <taxon>Dikarya</taxon>
        <taxon>Ascomycota</taxon>
        <taxon>Pezizomycotina</taxon>
        <taxon>Leotiomycetes</taxon>
        <taxon>Erysiphales</taxon>
        <taxon>Erysiphaceae</taxon>
        <taxon>Blumeria</taxon>
    </lineage>
</organism>
<dbReference type="AlphaFoldDB" id="A0A9X9MEH2"/>
<evidence type="ECO:0000313" key="2">
    <source>
        <dbReference type="Proteomes" id="UP000324639"/>
    </source>
</evidence>
<sequence>MTLQSLERNRFLFRIAMTPCARKIYPSGSIVAFFVGIRDAIKAH</sequence>